<reference evidence="1" key="3">
    <citation type="submission" date="2025-09" db="UniProtKB">
        <authorList>
            <consortium name="Ensembl"/>
        </authorList>
    </citation>
    <scope>IDENTIFICATION</scope>
</reference>
<reference evidence="1" key="2">
    <citation type="submission" date="2025-08" db="UniProtKB">
        <authorList>
            <consortium name="Ensembl"/>
        </authorList>
    </citation>
    <scope>IDENTIFICATION</scope>
</reference>
<proteinExistence type="predicted"/>
<organism evidence="1 2">
    <name type="scientific">Ciona savignyi</name>
    <name type="common">Pacific transparent sea squirt</name>
    <dbReference type="NCBI Taxonomy" id="51511"/>
    <lineage>
        <taxon>Eukaryota</taxon>
        <taxon>Metazoa</taxon>
        <taxon>Chordata</taxon>
        <taxon>Tunicata</taxon>
        <taxon>Ascidiacea</taxon>
        <taxon>Phlebobranchia</taxon>
        <taxon>Cionidae</taxon>
        <taxon>Ciona</taxon>
    </lineage>
</organism>
<reference evidence="2" key="1">
    <citation type="submission" date="2003-08" db="EMBL/GenBank/DDBJ databases">
        <authorList>
            <person name="Birren B."/>
            <person name="Nusbaum C."/>
            <person name="Abebe A."/>
            <person name="Abouelleil A."/>
            <person name="Adekoya E."/>
            <person name="Ait-zahra M."/>
            <person name="Allen N."/>
            <person name="Allen T."/>
            <person name="An P."/>
            <person name="Anderson M."/>
            <person name="Anderson S."/>
            <person name="Arachchi H."/>
            <person name="Armbruster J."/>
            <person name="Bachantsang P."/>
            <person name="Baldwin J."/>
            <person name="Barry A."/>
            <person name="Bayul T."/>
            <person name="Blitshsteyn B."/>
            <person name="Bloom T."/>
            <person name="Blye J."/>
            <person name="Boguslavskiy L."/>
            <person name="Borowsky M."/>
            <person name="Boukhgalter B."/>
            <person name="Brunache A."/>
            <person name="Butler J."/>
            <person name="Calixte N."/>
            <person name="Calvo S."/>
            <person name="Camarata J."/>
            <person name="Campo K."/>
            <person name="Chang J."/>
            <person name="Cheshatsang Y."/>
            <person name="Citroen M."/>
            <person name="Collymore A."/>
            <person name="Considine T."/>
            <person name="Cook A."/>
            <person name="Cooke P."/>
            <person name="Corum B."/>
            <person name="Cuomo C."/>
            <person name="David R."/>
            <person name="Dawoe T."/>
            <person name="Degray S."/>
            <person name="Dodge S."/>
            <person name="Dooley K."/>
            <person name="Dorje P."/>
            <person name="Dorjee K."/>
            <person name="Dorris L."/>
            <person name="Duffey N."/>
            <person name="Dupes A."/>
            <person name="Elkins T."/>
            <person name="Engels R."/>
            <person name="Erickson J."/>
            <person name="Farina A."/>
            <person name="Faro S."/>
            <person name="Ferreira P."/>
            <person name="Fischer H."/>
            <person name="Fitzgerald M."/>
            <person name="Foley K."/>
            <person name="Gage D."/>
            <person name="Galagan J."/>
            <person name="Gearin G."/>
            <person name="Gnerre S."/>
            <person name="Gnirke A."/>
            <person name="Goyette A."/>
            <person name="Graham J."/>
            <person name="Grandbois E."/>
            <person name="Gyaltsen K."/>
            <person name="Hafez N."/>
            <person name="Hagopian D."/>
            <person name="Hagos B."/>
            <person name="Hall J."/>
            <person name="Hatcher B."/>
            <person name="Heller A."/>
            <person name="Higgins H."/>
            <person name="Honan T."/>
            <person name="Horn A."/>
            <person name="Houde N."/>
            <person name="Hughes L."/>
            <person name="Hulme W."/>
            <person name="Husby E."/>
            <person name="Iliev I."/>
            <person name="Jaffe D."/>
            <person name="Jones C."/>
            <person name="Kamal M."/>
            <person name="Kamat A."/>
            <person name="Kamvysselis M."/>
            <person name="Karlsson E."/>
            <person name="Kells C."/>
            <person name="Kieu A."/>
            <person name="Kisner P."/>
            <person name="Kodira C."/>
            <person name="Kulbokas E."/>
            <person name="Labutti K."/>
            <person name="Lama D."/>
            <person name="Landers T."/>
            <person name="Leger J."/>
            <person name="Levine S."/>
            <person name="Lewis D."/>
            <person name="Lewis T."/>
            <person name="Lindblad-toh K."/>
            <person name="Liu X."/>
            <person name="Lokyitsang T."/>
            <person name="Lokyitsang Y."/>
            <person name="Lucien O."/>
            <person name="Lui A."/>
            <person name="Ma L.J."/>
            <person name="Mabbitt R."/>
            <person name="Macdonald J."/>
            <person name="Maclean C."/>
            <person name="Major J."/>
            <person name="Manning J."/>
            <person name="Marabella R."/>
            <person name="Maru K."/>
            <person name="Matthews C."/>
            <person name="Mauceli E."/>
            <person name="Mccarthy M."/>
            <person name="Mcdonough S."/>
            <person name="Mcghee T."/>
            <person name="Meldrim J."/>
            <person name="Meneus L."/>
            <person name="Mesirov J."/>
            <person name="Mihalev A."/>
            <person name="Mihova T."/>
            <person name="Mikkelsen T."/>
            <person name="Mlenga V."/>
            <person name="Moru K."/>
            <person name="Mozes J."/>
            <person name="Mulrain L."/>
            <person name="Munson G."/>
            <person name="Naylor J."/>
            <person name="Newes C."/>
            <person name="Nguyen C."/>
            <person name="Nguyen N."/>
            <person name="Nguyen T."/>
            <person name="Nicol R."/>
            <person name="Nielsen C."/>
            <person name="Nizzari M."/>
            <person name="Norbu C."/>
            <person name="Norbu N."/>
            <person name="O'donnell P."/>
            <person name="Okoawo O."/>
            <person name="O'leary S."/>
            <person name="Omotosho B."/>
            <person name="O'neill K."/>
            <person name="Osman S."/>
            <person name="Parker S."/>
            <person name="Perrin D."/>
            <person name="Phunkhang P."/>
            <person name="Piqani B."/>
            <person name="Purcell S."/>
            <person name="Rachupka T."/>
            <person name="Ramasamy U."/>
            <person name="Rameau R."/>
            <person name="Ray V."/>
            <person name="Raymond C."/>
            <person name="Retta R."/>
            <person name="Richardson S."/>
            <person name="Rise C."/>
            <person name="Rodriguez J."/>
            <person name="Rogers J."/>
            <person name="Rogov P."/>
            <person name="Rutman M."/>
            <person name="Schupbach R."/>
            <person name="Seaman C."/>
            <person name="Settipalli S."/>
            <person name="Sharpe T."/>
            <person name="Sheridan J."/>
            <person name="Sherpa N."/>
            <person name="Shi J."/>
            <person name="Smirnov S."/>
            <person name="Smith C."/>
            <person name="Sougnez C."/>
            <person name="Spencer B."/>
            <person name="Stalker J."/>
            <person name="Stange-thomann N."/>
            <person name="Stavropoulos S."/>
            <person name="Stetson K."/>
            <person name="Stone C."/>
            <person name="Stone S."/>
            <person name="Stubbs M."/>
            <person name="Talamas J."/>
            <person name="Tchuinga P."/>
            <person name="Tenzing P."/>
            <person name="Tesfaye S."/>
            <person name="Theodore J."/>
            <person name="Thoulutsang Y."/>
            <person name="Topham K."/>
            <person name="Towey S."/>
            <person name="Tsamla T."/>
            <person name="Tsomo N."/>
            <person name="Vallee D."/>
            <person name="Vassiliev H."/>
            <person name="Venkataraman V."/>
            <person name="Vinson J."/>
            <person name="Vo A."/>
            <person name="Wade C."/>
            <person name="Wang S."/>
            <person name="Wangchuk T."/>
            <person name="Wangdi T."/>
            <person name="Whittaker C."/>
            <person name="Wilkinson J."/>
            <person name="Wu Y."/>
            <person name="Wyman D."/>
            <person name="Yadav S."/>
            <person name="Yang S."/>
            <person name="Yang X."/>
            <person name="Yeager S."/>
            <person name="Yee E."/>
            <person name="Young G."/>
            <person name="Zainoun J."/>
            <person name="Zembeck L."/>
            <person name="Zimmer A."/>
            <person name="Zody M."/>
            <person name="Lander E."/>
        </authorList>
    </citation>
    <scope>NUCLEOTIDE SEQUENCE [LARGE SCALE GENOMIC DNA]</scope>
</reference>
<dbReference type="Ensembl" id="ENSCSAVT00000005449.1">
    <property type="protein sequence ID" value="ENSCSAVP00000005377.1"/>
    <property type="gene ID" value="ENSCSAVG00000003213.1"/>
</dbReference>
<accession>H2YJ78</accession>
<keyword evidence="2" id="KW-1185">Reference proteome</keyword>
<sequence>ENKSIYFICAVHVWVKVTSKCRFVGEHKLADRE</sequence>
<dbReference type="Proteomes" id="UP000007875">
    <property type="component" value="Unassembled WGS sequence"/>
</dbReference>
<evidence type="ECO:0000313" key="1">
    <source>
        <dbReference type="Ensembl" id="ENSCSAVP00000005377.1"/>
    </source>
</evidence>
<name>H2YJ78_CIOSA</name>
<dbReference type="AlphaFoldDB" id="H2YJ78"/>
<dbReference type="HOGENOM" id="CLU_3386980_0_0_1"/>
<dbReference type="InParanoid" id="H2YJ78"/>
<evidence type="ECO:0000313" key="2">
    <source>
        <dbReference type="Proteomes" id="UP000007875"/>
    </source>
</evidence>
<protein>
    <submittedName>
        <fullName evidence="1">Uncharacterized protein</fullName>
    </submittedName>
</protein>